<proteinExistence type="predicted"/>
<evidence type="ECO:0000259" key="2">
    <source>
        <dbReference type="Pfam" id="PF07593"/>
    </source>
</evidence>
<organism evidence="3 4">
    <name type="scientific">Thalassobellus suaedae</name>
    <dbReference type="NCBI Taxonomy" id="3074124"/>
    <lineage>
        <taxon>Bacteria</taxon>
        <taxon>Pseudomonadati</taxon>
        <taxon>Bacteroidota</taxon>
        <taxon>Flavobacteriia</taxon>
        <taxon>Flavobacteriales</taxon>
        <taxon>Flavobacteriaceae</taxon>
        <taxon>Thalassobellus</taxon>
    </lineage>
</organism>
<feature type="domain" description="ASPIC/UnbV" evidence="2">
    <location>
        <begin position="273"/>
        <end position="324"/>
    </location>
</feature>
<dbReference type="InterPro" id="IPR027039">
    <property type="entry name" value="Crtac1"/>
</dbReference>
<dbReference type="Pfam" id="PF13517">
    <property type="entry name" value="FG-GAP_3"/>
    <property type="match status" value="2"/>
</dbReference>
<dbReference type="Pfam" id="PF07593">
    <property type="entry name" value="UnbV_ASPIC"/>
    <property type="match status" value="1"/>
</dbReference>
<dbReference type="SUPFAM" id="SSF69318">
    <property type="entry name" value="Integrin alpha N-terminal domain"/>
    <property type="match status" value="1"/>
</dbReference>
<name>A0ABY9XTV2_9FLAO</name>
<dbReference type="InterPro" id="IPR011519">
    <property type="entry name" value="UnbV_ASPIC"/>
</dbReference>
<dbReference type="PANTHER" id="PTHR16026">
    <property type="entry name" value="CARTILAGE ACIDIC PROTEIN 1"/>
    <property type="match status" value="1"/>
</dbReference>
<dbReference type="Gene3D" id="2.130.10.130">
    <property type="entry name" value="Integrin alpha, N-terminal"/>
    <property type="match status" value="1"/>
</dbReference>
<dbReference type="PANTHER" id="PTHR16026:SF0">
    <property type="entry name" value="CARTILAGE ACIDIC PROTEIN 1"/>
    <property type="match status" value="1"/>
</dbReference>
<reference evidence="3 4" key="1">
    <citation type="submission" date="2023-09" db="EMBL/GenBank/DDBJ databases">
        <title>Thalassobella suaedae gen. nov., sp. nov., a marine bacterium of the family Flavobacteriaceae isolated from a halophyte Suaeda japonica.</title>
        <authorList>
            <person name="Lee S.Y."/>
            <person name="Hwang C.Y."/>
        </authorList>
    </citation>
    <scope>NUCLEOTIDE SEQUENCE [LARGE SCALE GENOMIC DNA]</scope>
    <source>
        <strain evidence="3 4">HL-DH14</strain>
    </source>
</reference>
<evidence type="ECO:0000313" key="3">
    <source>
        <dbReference type="EMBL" id="WNH09203.1"/>
    </source>
</evidence>
<evidence type="ECO:0000313" key="4">
    <source>
        <dbReference type="Proteomes" id="UP001302806"/>
    </source>
</evidence>
<gene>
    <name evidence="3" type="ORF">RHP51_00100</name>
</gene>
<dbReference type="InterPro" id="IPR013517">
    <property type="entry name" value="FG-GAP"/>
</dbReference>
<evidence type="ECO:0000256" key="1">
    <source>
        <dbReference type="ARBA" id="ARBA00022729"/>
    </source>
</evidence>
<sequence>MTIGTDLYVSNDYLARDYLYVNQQNGTFKEQAQDYFGHTSHFSMGNDIADIDNDGLLDVVTMDMLPENVKRRKLMSGENSNDIFQVALRLGYGHQYMRNMLHRNNGNKTFSEIGQLSGIDKTDWSWAPLIADFDNDGYNDIFITNGFGKDVTDMDFVKYRENNVSTFKKVTDTKKSVIDCLYYRPAIKVPNYAYKNKGDLTFKNTSNEWGFTEESISNGAAYADLDLDGDLDLIVNNINQPAFIYKNTLREKETENSNYLKVILDGSKHNLKGIGAKVSIYFDNKEKVRYNQPVRGFQSSVDSDIHFGLNDLNLIDSLIVKWYQMEKSILKKT</sequence>
<keyword evidence="1" id="KW-0732">Signal</keyword>
<dbReference type="RefSeq" id="WP_415865716.1">
    <property type="nucleotide sequence ID" value="NZ_CP134537.1"/>
</dbReference>
<accession>A0ABY9XTV2</accession>
<dbReference type="InterPro" id="IPR028994">
    <property type="entry name" value="Integrin_alpha_N"/>
</dbReference>
<protein>
    <submittedName>
        <fullName evidence="3">CRTAC1 family protein</fullName>
    </submittedName>
</protein>
<dbReference type="EMBL" id="CP134537">
    <property type="protein sequence ID" value="WNH09203.1"/>
    <property type="molecule type" value="Genomic_DNA"/>
</dbReference>
<dbReference type="Proteomes" id="UP001302806">
    <property type="component" value="Chromosome"/>
</dbReference>